<dbReference type="InterPro" id="IPR029044">
    <property type="entry name" value="Nucleotide-diphossugar_trans"/>
</dbReference>
<comment type="caution">
    <text evidence="2">The sequence shown here is derived from an EMBL/GenBank/DDBJ whole genome shotgun (WGS) entry which is preliminary data.</text>
</comment>
<evidence type="ECO:0000259" key="1">
    <source>
        <dbReference type="Pfam" id="PF00535"/>
    </source>
</evidence>
<proteinExistence type="predicted"/>
<dbReference type="Proteomes" id="UP000256561">
    <property type="component" value="Unassembled WGS sequence"/>
</dbReference>
<accession>A0A3D8MEK5</accession>
<dbReference type="PANTHER" id="PTHR43685">
    <property type="entry name" value="GLYCOSYLTRANSFERASE"/>
    <property type="match status" value="1"/>
</dbReference>
<dbReference type="OrthoDB" id="9802649at2"/>
<keyword evidence="2" id="KW-0808">Transferase</keyword>
<dbReference type="PANTHER" id="PTHR43685:SF2">
    <property type="entry name" value="GLYCOSYLTRANSFERASE 2-LIKE DOMAIN-CONTAINING PROTEIN"/>
    <property type="match status" value="1"/>
</dbReference>
<name>A0A3D8MEK5_9ALTE</name>
<sequence length="333" mass="38402">MNPHLYQQEYATMPDPKPVFSIIMPAYNRASLIESVTSAIFNQSYSDFELIVVDDGSTDNTLEILDSIKDKRLRVIAKANSRQTQSRRIACEHAKGQYLAFCDSDDLWHQDYLQTLLDVFEHQQAEYVFTNYIVTGEGRPRIDTSKDLVQQWLADNSNLVSDSVYHFDDLYLALLDYQPIFTSCQALTAEHYRKIGGISEGINNIERNTVLTSEDSHIIRRSALTRQAYFVDRTLVTLGRQGDNMSHSFVSNLRGGRFILEDILSNTKLSQQQYDKTKAEIASHTRQIALQLYYQEDRKSFINFYKSSKKAELSWKSHLHFVRALWRNVVSVG</sequence>
<organism evidence="2 3">
    <name type="scientific">Alteromonas aestuariivivens</name>
    <dbReference type="NCBI Taxonomy" id="1938339"/>
    <lineage>
        <taxon>Bacteria</taxon>
        <taxon>Pseudomonadati</taxon>
        <taxon>Pseudomonadota</taxon>
        <taxon>Gammaproteobacteria</taxon>
        <taxon>Alteromonadales</taxon>
        <taxon>Alteromonadaceae</taxon>
        <taxon>Alteromonas/Salinimonas group</taxon>
        <taxon>Alteromonas</taxon>
    </lineage>
</organism>
<dbReference type="Pfam" id="PF00535">
    <property type="entry name" value="Glycos_transf_2"/>
    <property type="match status" value="1"/>
</dbReference>
<protein>
    <submittedName>
        <fullName evidence="2">Glycosyltransferase family 2 protein</fullName>
    </submittedName>
</protein>
<evidence type="ECO:0000313" key="2">
    <source>
        <dbReference type="EMBL" id="RDV29193.1"/>
    </source>
</evidence>
<gene>
    <name evidence="2" type="ORF">DXV75_01660</name>
</gene>
<dbReference type="SUPFAM" id="SSF53448">
    <property type="entry name" value="Nucleotide-diphospho-sugar transferases"/>
    <property type="match status" value="1"/>
</dbReference>
<reference evidence="3" key="1">
    <citation type="submission" date="2018-08" db="EMBL/GenBank/DDBJ databases">
        <authorList>
            <person name="Zhang J."/>
            <person name="Du Z.-J."/>
        </authorList>
    </citation>
    <scope>NUCLEOTIDE SEQUENCE [LARGE SCALE GENOMIC DNA]</scope>
    <source>
        <strain evidence="3">KCTC 52655</strain>
    </source>
</reference>
<dbReference type="AlphaFoldDB" id="A0A3D8MEK5"/>
<dbReference type="InterPro" id="IPR050834">
    <property type="entry name" value="Glycosyltransf_2"/>
</dbReference>
<dbReference type="InterPro" id="IPR001173">
    <property type="entry name" value="Glyco_trans_2-like"/>
</dbReference>
<feature type="domain" description="Glycosyltransferase 2-like" evidence="1">
    <location>
        <begin position="21"/>
        <end position="146"/>
    </location>
</feature>
<dbReference type="EMBL" id="QRHA01000001">
    <property type="protein sequence ID" value="RDV29193.1"/>
    <property type="molecule type" value="Genomic_DNA"/>
</dbReference>
<evidence type="ECO:0000313" key="3">
    <source>
        <dbReference type="Proteomes" id="UP000256561"/>
    </source>
</evidence>
<dbReference type="CDD" id="cd00761">
    <property type="entry name" value="Glyco_tranf_GTA_type"/>
    <property type="match status" value="1"/>
</dbReference>
<keyword evidence="3" id="KW-1185">Reference proteome</keyword>
<dbReference type="GO" id="GO:0016740">
    <property type="term" value="F:transferase activity"/>
    <property type="evidence" value="ECO:0007669"/>
    <property type="project" value="UniProtKB-KW"/>
</dbReference>
<dbReference type="Gene3D" id="3.90.550.10">
    <property type="entry name" value="Spore Coat Polysaccharide Biosynthesis Protein SpsA, Chain A"/>
    <property type="match status" value="1"/>
</dbReference>